<dbReference type="PROSITE" id="PS50109">
    <property type="entry name" value="HIS_KIN"/>
    <property type="match status" value="1"/>
</dbReference>
<feature type="domain" description="Response regulatory" evidence="20">
    <location>
        <begin position="1269"/>
        <end position="1390"/>
    </location>
</feature>
<dbReference type="InterPro" id="IPR008207">
    <property type="entry name" value="Sig_transdc_His_kin_Hpt_dom"/>
</dbReference>
<name>A0A3E0TWQ0_9GAMM</name>
<dbReference type="CDD" id="cd16922">
    <property type="entry name" value="HATPase_EvgS-ArcB-TorS-like"/>
    <property type="match status" value="1"/>
</dbReference>
<evidence type="ECO:0000256" key="15">
    <source>
        <dbReference type="ARBA" id="ARBA00068150"/>
    </source>
</evidence>
<comment type="catalytic activity">
    <reaction evidence="1">
        <text>ATP + protein L-histidine = ADP + protein N-phospho-L-histidine.</text>
        <dbReference type="EC" id="2.7.13.3"/>
    </reaction>
</comment>
<evidence type="ECO:0000256" key="6">
    <source>
        <dbReference type="ARBA" id="ARBA00022679"/>
    </source>
</evidence>
<dbReference type="PROSITE" id="PS50110">
    <property type="entry name" value="RESPONSE_REGULATORY"/>
    <property type="match status" value="2"/>
</dbReference>
<dbReference type="Gene3D" id="1.10.287.130">
    <property type="match status" value="1"/>
</dbReference>
<dbReference type="RefSeq" id="WP_116009399.1">
    <property type="nucleotide sequence ID" value="NZ_QUOU01000001.1"/>
</dbReference>
<comment type="subunit">
    <text evidence="14">At low DSF concentrations, interacts with RpfF.</text>
</comment>
<dbReference type="InterPro" id="IPR005467">
    <property type="entry name" value="His_kinase_dom"/>
</dbReference>
<evidence type="ECO:0000256" key="3">
    <source>
        <dbReference type="ARBA" id="ARBA00012438"/>
    </source>
</evidence>
<keyword evidence="9" id="KW-0418">Kinase</keyword>
<comment type="caution">
    <text evidence="23">The sequence shown here is derived from an EMBL/GenBank/DDBJ whole genome shotgun (WGS) entry which is preliminary data.</text>
</comment>
<dbReference type="SMART" id="SM00062">
    <property type="entry name" value="PBPb"/>
    <property type="match status" value="1"/>
</dbReference>
<dbReference type="GO" id="GO:0005886">
    <property type="term" value="C:plasma membrane"/>
    <property type="evidence" value="ECO:0007669"/>
    <property type="project" value="UniProtKB-SubCell"/>
</dbReference>
<dbReference type="InterPro" id="IPR001638">
    <property type="entry name" value="Solute-binding_3/MltF_N"/>
</dbReference>
<evidence type="ECO:0000256" key="14">
    <source>
        <dbReference type="ARBA" id="ARBA00064003"/>
    </source>
</evidence>
<dbReference type="InterPro" id="IPR003594">
    <property type="entry name" value="HATPase_dom"/>
</dbReference>
<dbReference type="Proteomes" id="UP000256478">
    <property type="component" value="Unassembled WGS sequence"/>
</dbReference>
<evidence type="ECO:0000256" key="5">
    <source>
        <dbReference type="ARBA" id="ARBA00022553"/>
    </source>
</evidence>
<dbReference type="CDD" id="cd17546">
    <property type="entry name" value="REC_hyHK_CKI1_RcsC-like"/>
    <property type="match status" value="1"/>
</dbReference>
<dbReference type="SMART" id="SM00387">
    <property type="entry name" value="HATPase_c"/>
    <property type="match status" value="1"/>
</dbReference>
<dbReference type="CDD" id="cd00082">
    <property type="entry name" value="HisKA"/>
    <property type="match status" value="1"/>
</dbReference>
<dbReference type="SUPFAM" id="SSF55785">
    <property type="entry name" value="PYP-like sensor domain (PAS domain)"/>
    <property type="match status" value="1"/>
</dbReference>
<dbReference type="Gene3D" id="3.40.50.2300">
    <property type="match status" value="2"/>
</dbReference>
<feature type="modified residue" description="Phosphohistidine" evidence="16">
    <location>
        <position position="1653"/>
    </location>
</feature>
<dbReference type="Pfam" id="PF00072">
    <property type="entry name" value="Response_reg"/>
    <property type="match status" value="2"/>
</dbReference>
<dbReference type="SUPFAM" id="SSF55874">
    <property type="entry name" value="ATPase domain of HSP90 chaperone/DNA topoisomerase II/histidine kinase"/>
    <property type="match status" value="1"/>
</dbReference>
<evidence type="ECO:0000256" key="4">
    <source>
        <dbReference type="ARBA" id="ARBA00022475"/>
    </source>
</evidence>
<dbReference type="SMART" id="SM00091">
    <property type="entry name" value="PAS"/>
    <property type="match status" value="1"/>
</dbReference>
<dbReference type="PROSITE" id="PS50112">
    <property type="entry name" value="PAS"/>
    <property type="match status" value="1"/>
</dbReference>
<dbReference type="PRINTS" id="PR00344">
    <property type="entry name" value="BCTRLSENSOR"/>
</dbReference>
<dbReference type="NCBIfam" id="TIGR00229">
    <property type="entry name" value="sensory_box"/>
    <property type="match status" value="1"/>
</dbReference>
<keyword evidence="7 18" id="KW-0812">Transmembrane</keyword>
<evidence type="ECO:0000256" key="17">
    <source>
        <dbReference type="PROSITE-ProRule" id="PRU00169"/>
    </source>
</evidence>
<dbReference type="CDD" id="cd00130">
    <property type="entry name" value="PAS"/>
    <property type="match status" value="1"/>
</dbReference>
<keyword evidence="4" id="KW-1003">Cell membrane</keyword>
<evidence type="ECO:0000259" key="19">
    <source>
        <dbReference type="PROSITE" id="PS50109"/>
    </source>
</evidence>
<feature type="modified residue" description="4-aspartylphosphate" evidence="17">
    <location>
        <position position="1483"/>
    </location>
</feature>
<dbReference type="InterPro" id="IPR003661">
    <property type="entry name" value="HisK_dim/P_dom"/>
</dbReference>
<accession>A0A3E0TWQ0</accession>
<dbReference type="Gene3D" id="1.20.120.160">
    <property type="entry name" value="HPT domain"/>
    <property type="match status" value="1"/>
</dbReference>
<evidence type="ECO:0000256" key="11">
    <source>
        <dbReference type="ARBA" id="ARBA00022989"/>
    </source>
</evidence>
<dbReference type="CDD" id="cd01007">
    <property type="entry name" value="PBP2_BvgS_HisK_like"/>
    <property type="match status" value="1"/>
</dbReference>
<evidence type="ECO:0000256" key="2">
    <source>
        <dbReference type="ARBA" id="ARBA00004651"/>
    </source>
</evidence>
<comment type="subcellular location">
    <subcellularLocation>
        <location evidence="2">Cell membrane</location>
        <topology evidence="2">Multi-pass membrane protein</topology>
    </subcellularLocation>
</comment>
<dbReference type="InterPro" id="IPR000014">
    <property type="entry name" value="PAS"/>
</dbReference>
<organism evidence="23 24">
    <name type="scientific">Thalassotalea euphylliae</name>
    <dbReference type="NCBI Taxonomy" id="1655234"/>
    <lineage>
        <taxon>Bacteria</taxon>
        <taxon>Pseudomonadati</taxon>
        <taxon>Pseudomonadota</taxon>
        <taxon>Gammaproteobacteria</taxon>
        <taxon>Alteromonadales</taxon>
        <taxon>Colwelliaceae</taxon>
        <taxon>Thalassotalea</taxon>
    </lineage>
</organism>
<evidence type="ECO:0000256" key="10">
    <source>
        <dbReference type="ARBA" id="ARBA00022840"/>
    </source>
</evidence>
<dbReference type="SMART" id="SM00448">
    <property type="entry name" value="REC"/>
    <property type="match status" value="2"/>
</dbReference>
<proteinExistence type="predicted"/>
<evidence type="ECO:0000259" key="20">
    <source>
        <dbReference type="PROSITE" id="PS50110"/>
    </source>
</evidence>
<dbReference type="SMART" id="SM00388">
    <property type="entry name" value="HisKA"/>
    <property type="match status" value="1"/>
</dbReference>
<evidence type="ECO:0000256" key="8">
    <source>
        <dbReference type="ARBA" id="ARBA00022741"/>
    </source>
</evidence>
<protein>
    <recommendedName>
        <fullName evidence="15">Sensory/regulatory protein RpfC</fullName>
        <ecNumber evidence="3">2.7.13.3</ecNumber>
    </recommendedName>
</protein>
<evidence type="ECO:0000256" key="7">
    <source>
        <dbReference type="ARBA" id="ARBA00022692"/>
    </source>
</evidence>
<evidence type="ECO:0000256" key="16">
    <source>
        <dbReference type="PROSITE-ProRule" id="PRU00110"/>
    </source>
</evidence>
<dbReference type="Gene3D" id="3.30.565.10">
    <property type="entry name" value="Histidine kinase-like ATPase, C-terminal domain"/>
    <property type="match status" value="1"/>
</dbReference>
<feature type="transmembrane region" description="Helical" evidence="18">
    <location>
        <begin position="463"/>
        <end position="484"/>
    </location>
</feature>
<evidence type="ECO:0000256" key="9">
    <source>
        <dbReference type="ARBA" id="ARBA00022777"/>
    </source>
</evidence>
<gene>
    <name evidence="23" type="ORF">DXX93_18530</name>
</gene>
<dbReference type="PROSITE" id="PS50894">
    <property type="entry name" value="HPT"/>
    <property type="match status" value="1"/>
</dbReference>
<dbReference type="CDD" id="cd00156">
    <property type="entry name" value="REC"/>
    <property type="match status" value="1"/>
</dbReference>
<dbReference type="InterPro" id="IPR036641">
    <property type="entry name" value="HPT_dom_sf"/>
</dbReference>
<evidence type="ECO:0000256" key="18">
    <source>
        <dbReference type="SAM" id="Phobius"/>
    </source>
</evidence>
<keyword evidence="12" id="KW-0902">Two-component regulatory system</keyword>
<dbReference type="FunFam" id="1.10.287.130:FF:000002">
    <property type="entry name" value="Two-component osmosensing histidine kinase"/>
    <property type="match status" value="1"/>
</dbReference>
<dbReference type="SUPFAM" id="SSF47226">
    <property type="entry name" value="Histidine-containing phosphotransfer domain, HPT domain"/>
    <property type="match status" value="1"/>
</dbReference>
<dbReference type="SUPFAM" id="SSF52172">
    <property type="entry name" value="CheY-like"/>
    <property type="match status" value="2"/>
</dbReference>
<dbReference type="PANTHER" id="PTHR45339">
    <property type="entry name" value="HYBRID SIGNAL TRANSDUCTION HISTIDINE KINASE J"/>
    <property type="match status" value="1"/>
</dbReference>
<dbReference type="InterPro" id="IPR036097">
    <property type="entry name" value="HisK_dim/P_sf"/>
</dbReference>
<dbReference type="GO" id="GO:0005524">
    <property type="term" value="F:ATP binding"/>
    <property type="evidence" value="ECO:0007669"/>
    <property type="project" value="UniProtKB-KW"/>
</dbReference>
<evidence type="ECO:0000256" key="1">
    <source>
        <dbReference type="ARBA" id="ARBA00000085"/>
    </source>
</evidence>
<keyword evidence="13 18" id="KW-0472">Membrane</keyword>
<dbReference type="OrthoDB" id="9810730at2"/>
<keyword evidence="11 18" id="KW-1133">Transmembrane helix</keyword>
<dbReference type="SUPFAM" id="SSF47384">
    <property type="entry name" value="Homodimeric domain of signal transducing histidine kinase"/>
    <property type="match status" value="1"/>
</dbReference>
<feature type="modified residue" description="4-aspartylphosphate" evidence="17">
    <location>
        <position position="1323"/>
    </location>
</feature>
<evidence type="ECO:0000256" key="13">
    <source>
        <dbReference type="ARBA" id="ARBA00023136"/>
    </source>
</evidence>
<dbReference type="Gene3D" id="3.30.450.20">
    <property type="entry name" value="PAS domain"/>
    <property type="match status" value="1"/>
</dbReference>
<dbReference type="Pfam" id="PF02518">
    <property type="entry name" value="HATPase_c"/>
    <property type="match status" value="1"/>
</dbReference>
<evidence type="ECO:0000313" key="24">
    <source>
        <dbReference type="Proteomes" id="UP000256478"/>
    </source>
</evidence>
<dbReference type="FunFam" id="3.30.565.10:FF:000010">
    <property type="entry name" value="Sensor histidine kinase RcsC"/>
    <property type="match status" value="1"/>
</dbReference>
<feature type="domain" description="HPt" evidence="22">
    <location>
        <begin position="1614"/>
        <end position="1713"/>
    </location>
</feature>
<reference evidence="23 24" key="1">
    <citation type="submission" date="2018-08" db="EMBL/GenBank/DDBJ databases">
        <title>Thalassotalea euphylliae genome.</title>
        <authorList>
            <person name="Summers S."/>
            <person name="Rice S.A."/>
            <person name="Freckelton M.L."/>
            <person name="Nedved B.T."/>
            <person name="Hadfield M.G."/>
        </authorList>
    </citation>
    <scope>NUCLEOTIDE SEQUENCE [LARGE SCALE GENOMIC DNA]</scope>
    <source>
        <strain evidence="23 24">H1</strain>
    </source>
</reference>
<dbReference type="GO" id="GO:0000155">
    <property type="term" value="F:phosphorelay sensor kinase activity"/>
    <property type="evidence" value="ECO:0007669"/>
    <property type="project" value="InterPro"/>
</dbReference>
<evidence type="ECO:0000259" key="22">
    <source>
        <dbReference type="PROSITE" id="PS50894"/>
    </source>
</evidence>
<dbReference type="InterPro" id="IPR035965">
    <property type="entry name" value="PAS-like_dom_sf"/>
</dbReference>
<dbReference type="PANTHER" id="PTHR45339:SF1">
    <property type="entry name" value="HYBRID SIGNAL TRANSDUCTION HISTIDINE KINASE J"/>
    <property type="match status" value="1"/>
</dbReference>
<dbReference type="InterPro" id="IPR011006">
    <property type="entry name" value="CheY-like_superfamily"/>
</dbReference>
<evidence type="ECO:0000313" key="23">
    <source>
        <dbReference type="EMBL" id="REL28362.1"/>
    </source>
</evidence>
<dbReference type="EMBL" id="QUOU01000001">
    <property type="protein sequence ID" value="REL28362.1"/>
    <property type="molecule type" value="Genomic_DNA"/>
</dbReference>
<evidence type="ECO:0000259" key="21">
    <source>
        <dbReference type="PROSITE" id="PS50112"/>
    </source>
</evidence>
<dbReference type="Pfam" id="PF00512">
    <property type="entry name" value="HisKA"/>
    <property type="match status" value="1"/>
</dbReference>
<evidence type="ECO:0000256" key="12">
    <source>
        <dbReference type="ARBA" id="ARBA00023012"/>
    </source>
</evidence>
<dbReference type="Gene3D" id="3.40.190.10">
    <property type="entry name" value="Periplasmic binding protein-like II"/>
    <property type="match status" value="2"/>
</dbReference>
<dbReference type="Pfam" id="PF00497">
    <property type="entry name" value="SBP_bac_3"/>
    <property type="match status" value="1"/>
</dbReference>
<dbReference type="EC" id="2.7.13.3" evidence="3"/>
<keyword evidence="8" id="KW-0547">Nucleotide-binding</keyword>
<feature type="domain" description="Histidine kinase" evidence="19">
    <location>
        <begin position="1029"/>
        <end position="1250"/>
    </location>
</feature>
<feature type="transmembrane region" description="Helical" evidence="18">
    <location>
        <begin position="505"/>
        <end position="525"/>
    </location>
</feature>
<dbReference type="CDD" id="cd00088">
    <property type="entry name" value="HPT"/>
    <property type="match status" value="1"/>
</dbReference>
<sequence length="1797" mass="197611">MLNSLFAAVSRGSHSLACIRCRPQWMVFTLLLLGVFSGNLAFAHDRLEHQPAPHLNSNTTADTLPITASTKHFDHGNRKAQAIATELKYLDEVLTSSVLSYVFTGEQKWLARYREHKPQLEILVARLQHHPEASESEFIQRLTISNAKLLELEAKAIDLAKQTKRQQAMQVLNSDDYFASKDAFMTASLGFKNHLEQSRRNQQHAAVEGQGKLFTLNQQERDWLANTTIKVGVEHWPPFIFQQNNGELGGIAGGLLQSIAAQTGLKFEIVSGQWQDLLSALAKGEIDLIPDAYLTQARQRFGDFSRPYYLIHEKIFVLKENKNLTQLDDLANATIAIPRGYVSVEHFTNRFPAANILATESVDQSINAVLSGQADALLDAQIVMRDRIAAAGIRNLKMLDEEVVPPEPLHFLVGQQHPELLSIINKVLAVTDVSRLIKKNQHWLESSDVTQIQASATVSNLELYYVAIALVLVLLLIGTGVSTLMLRSDEKRLAERFGSTRFQRLVISGLVGLAVILLLIAFIVINNAEHKTKQVLGYNLNSLLASTHSRLNNWIDEERLLLSRLSSHSDLVAMVEQLLVIDTSTAALTRSPLQSQLRQFFATRSQTLGQQEFYILSPDMVSLSAMGNSELGKQHPLAQYYGEQLTGVLAGDQVFLPPIQMPSQVLSPIPNPTPTQSNQTRLFFAVPITDIGGQTIAILALAFDPSEEFSNQLATGFTGRTGETYAFNQQGRLISNVRFENQLKTIGLINAEQSPILTLPLRNPGKNLLTEQYSAQAMASWPLTEMAQSATRGFTSSNLVGYNDYRGVKVVGSWLWDADLNIGMAVEVDLEESVQLLTIFKYTLISMLCVALSLLFGCTLFTLKLGTRATTALSRSHGELECLVAERTSELQSNIDRTQTIIDNASDAIIIVNDQGIIDSFGPSAELMFGYSKAQVIGQPLSLLMELPFHHISPEDMFNGHIIDQLGIRADGSTFDIGISVSDFTFEGAHFFTGAVRDITIRKDAQRALEQAKNSAIEATKAKSDFLANMSHEIRTPMNAIIGMSYLALQTHLTDKQHDYINKIHGSADALLGIINDILDFSKIEAGKLTLEQAPFNLTETLDHVIETIALKSQQKGIELLIDLAPGLPTCLVGDSLRLGQILINLASNAVKFTEQGEIIIKIAAKEDSAQGLTLQFSVSDTGIGMTEAHLQRLFKSFSQADASTTRKYGGTGLGLTICKTLTEMMGGEIWVESEYQKGSTFSFTAQFDRSDEPVSRPKLAIADAADIKVLIVDDSMAAREILQTIAQSIGFNSVIAESAEHALQHIERAVENQQPFDIVLTDWKMPHTNGAELIKEILANHHSVTPKFIMLTAYDRDEMMAACHNLPISAYLTKPVSASTLLDANLQALGRSEKVTQQITTQKLDISSTEAIRGANVLLVEDNEINQQIATELLEMAHLNVDTAVDGQQAVDKVLANMDTDEQADKQSERLAILPYDVVLMDIQMPVMDGYQATMRIREHIGEERLPIIAMTANAMAGDRERCLEAGMNDHLTKPISPSEVFAMLSHWIAPKNQPLNQLLTTDRGINADTIAATTGVADKSLTSAQPLTENTSPLPAIAGLDTESALARIAGNIPLYLSLLEKFVTNHSQAISHLRQLLTTNDIDGAVRATHTLKGVTASIGATELSLTLAQLEQIIEQGHSYGAQLSNAEQAMANVIASIQSVSLPPLSSDETQPAEPVHDTATLNKLYQQLCEEVTDFDADAQETWRVLRKQLSTLLPNETESKLSRALSEYDFEQAEQYLPALAETINSVMTT</sequence>
<dbReference type="Pfam" id="PF13426">
    <property type="entry name" value="PAS_9"/>
    <property type="match status" value="1"/>
</dbReference>
<dbReference type="InterPro" id="IPR001789">
    <property type="entry name" value="Sig_transdc_resp-reg_receiver"/>
</dbReference>
<feature type="domain" description="PAS" evidence="21">
    <location>
        <begin position="894"/>
        <end position="956"/>
    </location>
</feature>
<keyword evidence="6" id="KW-0808">Transferase</keyword>
<dbReference type="InterPro" id="IPR036890">
    <property type="entry name" value="HATPase_C_sf"/>
</dbReference>
<keyword evidence="10" id="KW-0067">ATP-binding</keyword>
<dbReference type="Pfam" id="PF01627">
    <property type="entry name" value="Hpt"/>
    <property type="match status" value="1"/>
</dbReference>
<keyword evidence="5 17" id="KW-0597">Phosphoprotein</keyword>
<dbReference type="SUPFAM" id="SSF53850">
    <property type="entry name" value="Periplasmic binding protein-like II"/>
    <property type="match status" value="1"/>
</dbReference>
<dbReference type="InterPro" id="IPR004358">
    <property type="entry name" value="Sig_transdc_His_kin-like_C"/>
</dbReference>
<feature type="domain" description="Response regulatory" evidence="20">
    <location>
        <begin position="1417"/>
        <end position="1550"/>
    </location>
</feature>